<protein>
    <submittedName>
        <fullName evidence="1">Uncharacterized protein</fullName>
    </submittedName>
</protein>
<sequence>MGRQSCDPIIFHSLIALLQERFKQLEKANEMRQQRKILKLFSKSEHVQPTTACESSKLFFQTGSILPPRHPLQACISLQLTMQNKHTDLQVNETPTVVNSCSTDSHEHKK</sequence>
<name>A0ACC0S860_POPTR</name>
<dbReference type="EMBL" id="CM009300">
    <property type="protein sequence ID" value="KAI9385599.1"/>
    <property type="molecule type" value="Genomic_DNA"/>
</dbReference>
<proteinExistence type="predicted"/>
<keyword evidence="2" id="KW-1185">Reference proteome</keyword>
<dbReference type="Proteomes" id="UP000006729">
    <property type="component" value="Chromosome 11"/>
</dbReference>
<evidence type="ECO:0000313" key="1">
    <source>
        <dbReference type="EMBL" id="KAI9385599.1"/>
    </source>
</evidence>
<organism evidence="1 2">
    <name type="scientific">Populus trichocarpa</name>
    <name type="common">Western balsam poplar</name>
    <name type="synonym">Populus balsamifera subsp. trichocarpa</name>
    <dbReference type="NCBI Taxonomy" id="3694"/>
    <lineage>
        <taxon>Eukaryota</taxon>
        <taxon>Viridiplantae</taxon>
        <taxon>Streptophyta</taxon>
        <taxon>Embryophyta</taxon>
        <taxon>Tracheophyta</taxon>
        <taxon>Spermatophyta</taxon>
        <taxon>Magnoliopsida</taxon>
        <taxon>eudicotyledons</taxon>
        <taxon>Gunneridae</taxon>
        <taxon>Pentapetalae</taxon>
        <taxon>rosids</taxon>
        <taxon>fabids</taxon>
        <taxon>Malpighiales</taxon>
        <taxon>Salicaceae</taxon>
        <taxon>Saliceae</taxon>
        <taxon>Populus</taxon>
    </lineage>
</organism>
<gene>
    <name evidence="1" type="ORF">POPTR_011G086300v4</name>
</gene>
<evidence type="ECO:0000313" key="2">
    <source>
        <dbReference type="Proteomes" id="UP000006729"/>
    </source>
</evidence>
<accession>A0ACC0S860</accession>
<comment type="caution">
    <text evidence="1">The sequence shown here is derived from an EMBL/GenBank/DDBJ whole genome shotgun (WGS) entry which is preliminary data.</text>
</comment>
<reference evidence="1 2" key="1">
    <citation type="journal article" date="2006" name="Science">
        <title>The genome of black cottonwood, Populus trichocarpa (Torr. &amp; Gray).</title>
        <authorList>
            <person name="Tuskan G.A."/>
            <person name="Difazio S."/>
            <person name="Jansson S."/>
            <person name="Bohlmann J."/>
            <person name="Grigoriev I."/>
            <person name="Hellsten U."/>
            <person name="Putnam N."/>
            <person name="Ralph S."/>
            <person name="Rombauts S."/>
            <person name="Salamov A."/>
            <person name="Schein J."/>
            <person name="Sterck L."/>
            <person name="Aerts A."/>
            <person name="Bhalerao R.R."/>
            <person name="Bhalerao R.P."/>
            <person name="Blaudez D."/>
            <person name="Boerjan W."/>
            <person name="Brun A."/>
            <person name="Brunner A."/>
            <person name="Busov V."/>
            <person name="Campbell M."/>
            <person name="Carlson J."/>
            <person name="Chalot M."/>
            <person name="Chapman J."/>
            <person name="Chen G.L."/>
            <person name="Cooper D."/>
            <person name="Coutinho P.M."/>
            <person name="Couturier J."/>
            <person name="Covert S."/>
            <person name="Cronk Q."/>
            <person name="Cunningham R."/>
            <person name="Davis J."/>
            <person name="Degroeve S."/>
            <person name="Dejardin A."/>
            <person name="Depamphilis C."/>
            <person name="Detter J."/>
            <person name="Dirks B."/>
            <person name="Dubchak I."/>
            <person name="Duplessis S."/>
            <person name="Ehlting J."/>
            <person name="Ellis B."/>
            <person name="Gendler K."/>
            <person name="Goodstein D."/>
            <person name="Gribskov M."/>
            <person name="Grimwood J."/>
            <person name="Groover A."/>
            <person name="Gunter L."/>
            <person name="Hamberger B."/>
            <person name="Heinze B."/>
            <person name="Helariutta Y."/>
            <person name="Henrissat B."/>
            <person name="Holligan D."/>
            <person name="Holt R."/>
            <person name="Huang W."/>
            <person name="Islam-Faridi N."/>
            <person name="Jones S."/>
            <person name="Jones-Rhoades M."/>
            <person name="Jorgensen R."/>
            <person name="Joshi C."/>
            <person name="Kangasjarvi J."/>
            <person name="Karlsson J."/>
            <person name="Kelleher C."/>
            <person name="Kirkpatrick R."/>
            <person name="Kirst M."/>
            <person name="Kohler A."/>
            <person name="Kalluri U."/>
            <person name="Larimer F."/>
            <person name="Leebens-Mack J."/>
            <person name="Leple J.C."/>
            <person name="Locascio P."/>
            <person name="Lou Y."/>
            <person name="Lucas S."/>
            <person name="Martin F."/>
            <person name="Montanini B."/>
            <person name="Napoli C."/>
            <person name="Nelson D.R."/>
            <person name="Nelson C."/>
            <person name="Nieminen K."/>
            <person name="Nilsson O."/>
            <person name="Pereda V."/>
            <person name="Peter G."/>
            <person name="Philippe R."/>
            <person name="Pilate G."/>
            <person name="Poliakov A."/>
            <person name="Razumovskaya J."/>
            <person name="Richardson P."/>
            <person name="Rinaldi C."/>
            <person name="Ritland K."/>
            <person name="Rouze P."/>
            <person name="Ryaboy D."/>
            <person name="Schmutz J."/>
            <person name="Schrader J."/>
            <person name="Segerman B."/>
            <person name="Shin H."/>
            <person name="Siddiqui A."/>
            <person name="Sterky F."/>
            <person name="Terry A."/>
            <person name="Tsai C.J."/>
            <person name="Uberbacher E."/>
            <person name="Unneberg P."/>
            <person name="Vahala J."/>
            <person name="Wall K."/>
            <person name="Wessler S."/>
            <person name="Yang G."/>
            <person name="Yin T."/>
            <person name="Douglas C."/>
            <person name="Marra M."/>
            <person name="Sandberg G."/>
            <person name="Van de Peer Y."/>
            <person name="Rokhsar D."/>
        </authorList>
    </citation>
    <scope>NUCLEOTIDE SEQUENCE [LARGE SCALE GENOMIC DNA]</scope>
    <source>
        <strain evidence="2">cv. Nisqually</strain>
    </source>
</reference>